<comment type="caution">
    <text evidence="1">The sequence shown here is derived from an EMBL/GenBank/DDBJ whole genome shotgun (WGS) entry which is preliminary data.</text>
</comment>
<feature type="non-terminal residue" evidence="1">
    <location>
        <position position="1"/>
    </location>
</feature>
<keyword evidence="2" id="KW-1185">Reference proteome</keyword>
<evidence type="ECO:0000313" key="1">
    <source>
        <dbReference type="EMBL" id="MCI05532.1"/>
    </source>
</evidence>
<dbReference type="Proteomes" id="UP000265520">
    <property type="component" value="Unassembled WGS sequence"/>
</dbReference>
<dbReference type="EMBL" id="LXQA010058958">
    <property type="protein sequence ID" value="MCI05532.1"/>
    <property type="molecule type" value="Genomic_DNA"/>
</dbReference>
<dbReference type="AlphaFoldDB" id="A0A392P1C0"/>
<name>A0A392P1C0_9FABA</name>
<accession>A0A392P1C0</accession>
<protein>
    <submittedName>
        <fullName evidence="1">Uncharacterized protein</fullName>
    </submittedName>
</protein>
<evidence type="ECO:0000313" key="2">
    <source>
        <dbReference type="Proteomes" id="UP000265520"/>
    </source>
</evidence>
<organism evidence="1 2">
    <name type="scientific">Trifolium medium</name>
    <dbReference type="NCBI Taxonomy" id="97028"/>
    <lineage>
        <taxon>Eukaryota</taxon>
        <taxon>Viridiplantae</taxon>
        <taxon>Streptophyta</taxon>
        <taxon>Embryophyta</taxon>
        <taxon>Tracheophyta</taxon>
        <taxon>Spermatophyta</taxon>
        <taxon>Magnoliopsida</taxon>
        <taxon>eudicotyledons</taxon>
        <taxon>Gunneridae</taxon>
        <taxon>Pentapetalae</taxon>
        <taxon>rosids</taxon>
        <taxon>fabids</taxon>
        <taxon>Fabales</taxon>
        <taxon>Fabaceae</taxon>
        <taxon>Papilionoideae</taxon>
        <taxon>50 kb inversion clade</taxon>
        <taxon>NPAAA clade</taxon>
        <taxon>Hologalegina</taxon>
        <taxon>IRL clade</taxon>
        <taxon>Trifolieae</taxon>
        <taxon>Trifolium</taxon>
    </lineage>
</organism>
<proteinExistence type="predicted"/>
<sequence length="79" mass="8178">HEKKLHCTGTIAIVETTGSTTKFAHSSISTFDVTTVATNITTKTAPGTAAAFGIVQQSTIETTAKIIECAITTIGSHTI</sequence>
<reference evidence="1 2" key="1">
    <citation type="journal article" date="2018" name="Front. Plant Sci.">
        <title>Red Clover (Trifolium pratense) and Zigzag Clover (T. medium) - A Picture of Genomic Similarities and Differences.</title>
        <authorList>
            <person name="Dluhosova J."/>
            <person name="Istvanek J."/>
            <person name="Nedelnik J."/>
            <person name="Repkova J."/>
        </authorList>
    </citation>
    <scope>NUCLEOTIDE SEQUENCE [LARGE SCALE GENOMIC DNA]</scope>
    <source>
        <strain evidence="2">cv. 10/8</strain>
        <tissue evidence="1">Leaf</tissue>
    </source>
</reference>